<gene>
    <name evidence="1" type="ORF">NIES267_17120</name>
</gene>
<organism evidence="1 2">
    <name type="scientific">Calothrix parasitica NIES-267</name>
    <dbReference type="NCBI Taxonomy" id="1973488"/>
    <lineage>
        <taxon>Bacteria</taxon>
        <taxon>Bacillati</taxon>
        <taxon>Cyanobacteriota</taxon>
        <taxon>Cyanophyceae</taxon>
        <taxon>Nostocales</taxon>
        <taxon>Calotrichaceae</taxon>
        <taxon>Calothrix</taxon>
    </lineage>
</organism>
<name>A0A1Z4LLW6_9CYAN</name>
<dbReference type="Proteomes" id="UP000218418">
    <property type="component" value="Chromosome"/>
</dbReference>
<dbReference type="AlphaFoldDB" id="A0A1Z4LLW6"/>
<evidence type="ECO:0000313" key="2">
    <source>
        <dbReference type="Proteomes" id="UP000218418"/>
    </source>
</evidence>
<accession>A0A1Z4LLW6</accession>
<sequence>MPNCVCKTTNLEEYFFMENGNVNVNVSVIVNVNVKLLSNILD</sequence>
<dbReference type="EMBL" id="AP018227">
    <property type="protein sequence ID" value="BAY82233.1"/>
    <property type="molecule type" value="Genomic_DNA"/>
</dbReference>
<proteinExistence type="predicted"/>
<protein>
    <submittedName>
        <fullName evidence="1">Uncharacterized protein</fullName>
    </submittedName>
</protein>
<evidence type="ECO:0000313" key="1">
    <source>
        <dbReference type="EMBL" id="BAY82233.1"/>
    </source>
</evidence>
<reference evidence="1 2" key="1">
    <citation type="submission" date="2017-06" db="EMBL/GenBank/DDBJ databases">
        <title>Genome sequencing of cyanobaciteial culture collection at National Institute for Environmental Studies (NIES).</title>
        <authorList>
            <person name="Hirose Y."/>
            <person name="Shimura Y."/>
            <person name="Fujisawa T."/>
            <person name="Nakamura Y."/>
            <person name="Kawachi M."/>
        </authorList>
    </citation>
    <scope>NUCLEOTIDE SEQUENCE [LARGE SCALE GENOMIC DNA]</scope>
    <source>
        <strain evidence="1 2">NIES-267</strain>
    </source>
</reference>
<keyword evidence="2" id="KW-1185">Reference proteome</keyword>